<proteinExistence type="predicted"/>
<dbReference type="Proteomes" id="UP000821845">
    <property type="component" value="Chromosome 2"/>
</dbReference>
<dbReference type="EMBL" id="CM023482">
    <property type="protein sequence ID" value="KAH6939110.1"/>
    <property type="molecule type" value="Genomic_DNA"/>
</dbReference>
<reference evidence="1" key="1">
    <citation type="submission" date="2020-05" db="EMBL/GenBank/DDBJ databases">
        <title>Large-scale comparative analyses of tick genomes elucidate their genetic diversity and vector capacities.</title>
        <authorList>
            <person name="Jia N."/>
            <person name="Wang J."/>
            <person name="Shi W."/>
            <person name="Du L."/>
            <person name="Sun Y."/>
            <person name="Zhan W."/>
            <person name="Jiang J."/>
            <person name="Wang Q."/>
            <person name="Zhang B."/>
            <person name="Ji P."/>
            <person name="Sakyi L.B."/>
            <person name="Cui X."/>
            <person name="Yuan T."/>
            <person name="Jiang B."/>
            <person name="Yang W."/>
            <person name="Lam T.T.-Y."/>
            <person name="Chang Q."/>
            <person name="Ding S."/>
            <person name="Wang X."/>
            <person name="Zhu J."/>
            <person name="Ruan X."/>
            <person name="Zhao L."/>
            <person name="Wei J."/>
            <person name="Que T."/>
            <person name="Du C."/>
            <person name="Cheng J."/>
            <person name="Dai P."/>
            <person name="Han X."/>
            <person name="Huang E."/>
            <person name="Gao Y."/>
            <person name="Liu J."/>
            <person name="Shao H."/>
            <person name="Ye R."/>
            <person name="Li L."/>
            <person name="Wei W."/>
            <person name="Wang X."/>
            <person name="Wang C."/>
            <person name="Yang T."/>
            <person name="Huo Q."/>
            <person name="Li W."/>
            <person name="Guo W."/>
            <person name="Chen H."/>
            <person name="Zhou L."/>
            <person name="Ni X."/>
            <person name="Tian J."/>
            <person name="Zhou Y."/>
            <person name="Sheng Y."/>
            <person name="Liu T."/>
            <person name="Pan Y."/>
            <person name="Xia L."/>
            <person name="Li J."/>
            <person name="Zhao F."/>
            <person name="Cao W."/>
        </authorList>
    </citation>
    <scope>NUCLEOTIDE SEQUENCE</scope>
    <source>
        <strain evidence="1">Hyas-2018</strain>
    </source>
</reference>
<evidence type="ECO:0000313" key="1">
    <source>
        <dbReference type="EMBL" id="KAH6939110.1"/>
    </source>
</evidence>
<gene>
    <name evidence="1" type="ORF">HPB50_015764</name>
</gene>
<accession>A0ACB7SWV8</accession>
<keyword evidence="2" id="KW-1185">Reference proteome</keyword>
<name>A0ACB7SWV8_HYAAI</name>
<sequence>MMQKKKVAYEEERCRGSRAAALRLNNSTLASEQQQQQQQRDGGRRQSGRAWPVGRVDFSSAMEGGRQVSSSGKKGAPKEWQDRSPGEPGRSRARGMNAARRDARGAPGARARAGGKNVQRELCWAALPLLRRRRRRCRQQQQQQQLSRLQGQGISGEPRATVVPAAALPAYLPPLYIRWQCPEARRQPRVATYGSTKTGVSSFRWPFFFRIARPAPVVTYRFKVSAYAHTSC</sequence>
<organism evidence="1 2">
    <name type="scientific">Hyalomma asiaticum</name>
    <name type="common">Tick</name>
    <dbReference type="NCBI Taxonomy" id="266040"/>
    <lineage>
        <taxon>Eukaryota</taxon>
        <taxon>Metazoa</taxon>
        <taxon>Ecdysozoa</taxon>
        <taxon>Arthropoda</taxon>
        <taxon>Chelicerata</taxon>
        <taxon>Arachnida</taxon>
        <taxon>Acari</taxon>
        <taxon>Parasitiformes</taxon>
        <taxon>Ixodida</taxon>
        <taxon>Ixodoidea</taxon>
        <taxon>Ixodidae</taxon>
        <taxon>Hyalomminae</taxon>
        <taxon>Hyalomma</taxon>
    </lineage>
</organism>
<evidence type="ECO:0000313" key="2">
    <source>
        <dbReference type="Proteomes" id="UP000821845"/>
    </source>
</evidence>
<protein>
    <submittedName>
        <fullName evidence="1">Uncharacterized protein</fullName>
    </submittedName>
</protein>
<comment type="caution">
    <text evidence="1">The sequence shown here is derived from an EMBL/GenBank/DDBJ whole genome shotgun (WGS) entry which is preliminary data.</text>
</comment>